<dbReference type="EMBL" id="JBHLVZ010000060">
    <property type="protein sequence ID" value="MFC0387433.1"/>
    <property type="molecule type" value="Genomic_DNA"/>
</dbReference>
<accession>A0ABV6IXU5</accession>
<dbReference type="Proteomes" id="UP001589789">
    <property type="component" value="Unassembled WGS sequence"/>
</dbReference>
<proteinExistence type="predicted"/>
<feature type="signal peptide" evidence="2">
    <location>
        <begin position="1"/>
        <end position="21"/>
    </location>
</feature>
<feature type="region of interest" description="Disordered" evidence="1">
    <location>
        <begin position="54"/>
        <end position="91"/>
    </location>
</feature>
<evidence type="ECO:0000313" key="4">
    <source>
        <dbReference type="Proteomes" id="UP001589789"/>
    </source>
</evidence>
<sequence length="119" mass="12306">MMKIGAIALFGLLALSPVARAADTPAFVSAALCDAAAPINATIAVTGRQIRAETPVRKRAAAQAHPQSRRAAAQARRAPRTPQIAEGTETPALDAEAVLRPAVHFCVTPAGTGNPVRYT</sequence>
<organism evidence="3 4">
    <name type="scientific">Muricoccus vinaceus</name>
    <dbReference type="NCBI Taxonomy" id="424704"/>
    <lineage>
        <taxon>Bacteria</taxon>
        <taxon>Pseudomonadati</taxon>
        <taxon>Pseudomonadota</taxon>
        <taxon>Alphaproteobacteria</taxon>
        <taxon>Acetobacterales</taxon>
        <taxon>Roseomonadaceae</taxon>
        <taxon>Muricoccus</taxon>
    </lineage>
</organism>
<keyword evidence="4" id="KW-1185">Reference proteome</keyword>
<feature type="compositionally biased region" description="Low complexity" evidence="1">
    <location>
        <begin position="61"/>
        <end position="85"/>
    </location>
</feature>
<name>A0ABV6IXU5_9PROT</name>
<reference evidence="3 4" key="1">
    <citation type="submission" date="2024-09" db="EMBL/GenBank/DDBJ databases">
        <authorList>
            <person name="Sun Q."/>
            <person name="Mori K."/>
        </authorList>
    </citation>
    <scope>NUCLEOTIDE SEQUENCE [LARGE SCALE GENOMIC DNA]</scope>
    <source>
        <strain evidence="3 4">CCM 7468</strain>
    </source>
</reference>
<feature type="chain" id="PRO_5046319543" evidence="2">
    <location>
        <begin position="22"/>
        <end position="119"/>
    </location>
</feature>
<protein>
    <submittedName>
        <fullName evidence="3">Uncharacterized protein</fullName>
    </submittedName>
</protein>
<dbReference type="RefSeq" id="WP_377052864.1">
    <property type="nucleotide sequence ID" value="NZ_JBHLVZ010000060.1"/>
</dbReference>
<keyword evidence="2" id="KW-0732">Signal</keyword>
<comment type="caution">
    <text evidence="3">The sequence shown here is derived from an EMBL/GenBank/DDBJ whole genome shotgun (WGS) entry which is preliminary data.</text>
</comment>
<evidence type="ECO:0000313" key="3">
    <source>
        <dbReference type="EMBL" id="MFC0387433.1"/>
    </source>
</evidence>
<evidence type="ECO:0000256" key="1">
    <source>
        <dbReference type="SAM" id="MobiDB-lite"/>
    </source>
</evidence>
<evidence type="ECO:0000256" key="2">
    <source>
        <dbReference type="SAM" id="SignalP"/>
    </source>
</evidence>
<gene>
    <name evidence="3" type="ORF">ACFFIC_18040</name>
</gene>